<dbReference type="Proteomes" id="UP000006055">
    <property type="component" value="Chromosome"/>
</dbReference>
<protein>
    <submittedName>
        <fullName evidence="2">Putative hydrolase of the alpha/beta superfamily</fullName>
    </submittedName>
</protein>
<dbReference type="AlphaFoldDB" id="I4C162"/>
<sequence>MNPESRIDVSIPCGTLTLEGVLEYPAHDSELLPAAVICHPHPLYGGNMHNSVVRAMRTAFLEYGAVALRFNFRGTGASWGTHGEGIDEIQDVLAALDFLQKQERVDSQRLGVAGYSFGSWVGLNAASRDSRPVSMIGISPPLEASDFSFLKHEKRPKLLLVGDNDFVCSVSSFRKLVAAIPEPKKGIVLKGHDHFHFGQEDDLVREMKSFLRGLPHD</sequence>
<dbReference type="KEGG" id="dti:Desti_0571"/>
<keyword evidence="3" id="KW-1185">Reference proteome</keyword>
<evidence type="ECO:0000259" key="1">
    <source>
        <dbReference type="Pfam" id="PF02129"/>
    </source>
</evidence>
<dbReference type="HOGENOM" id="CLU_086287_1_0_7"/>
<dbReference type="STRING" id="706587.Desti_0571"/>
<feature type="domain" description="Xaa-Pro dipeptidyl-peptidase-like" evidence="1">
    <location>
        <begin position="33"/>
        <end position="136"/>
    </location>
</feature>
<dbReference type="InterPro" id="IPR000383">
    <property type="entry name" value="Xaa-Pro-like_dom"/>
</dbReference>
<evidence type="ECO:0000313" key="2">
    <source>
        <dbReference type="EMBL" id="AFM23303.1"/>
    </source>
</evidence>
<gene>
    <name evidence="2" type="ordered locus">Desti_0571</name>
</gene>
<dbReference type="SUPFAM" id="SSF53474">
    <property type="entry name" value="alpha/beta-Hydrolases"/>
    <property type="match status" value="1"/>
</dbReference>
<proteinExistence type="predicted"/>
<dbReference type="Gene3D" id="3.40.50.1820">
    <property type="entry name" value="alpha/beta hydrolase"/>
    <property type="match status" value="1"/>
</dbReference>
<organism evidence="2 3">
    <name type="scientific">Desulfomonile tiedjei (strain ATCC 49306 / DSM 6799 / DCB-1)</name>
    <dbReference type="NCBI Taxonomy" id="706587"/>
    <lineage>
        <taxon>Bacteria</taxon>
        <taxon>Pseudomonadati</taxon>
        <taxon>Thermodesulfobacteriota</taxon>
        <taxon>Desulfomonilia</taxon>
        <taxon>Desulfomonilales</taxon>
        <taxon>Desulfomonilaceae</taxon>
        <taxon>Desulfomonile</taxon>
    </lineage>
</organism>
<name>I4C162_DESTA</name>
<reference evidence="3" key="1">
    <citation type="submission" date="2012-06" db="EMBL/GenBank/DDBJ databases">
        <title>Complete sequence of chromosome of Desulfomonile tiedjei DSM 6799.</title>
        <authorList>
            <person name="Lucas S."/>
            <person name="Copeland A."/>
            <person name="Lapidus A."/>
            <person name="Glavina del Rio T."/>
            <person name="Dalin E."/>
            <person name="Tice H."/>
            <person name="Bruce D."/>
            <person name="Goodwin L."/>
            <person name="Pitluck S."/>
            <person name="Peters L."/>
            <person name="Ovchinnikova G."/>
            <person name="Zeytun A."/>
            <person name="Lu M."/>
            <person name="Kyrpides N."/>
            <person name="Mavromatis K."/>
            <person name="Ivanova N."/>
            <person name="Brettin T."/>
            <person name="Detter J.C."/>
            <person name="Han C."/>
            <person name="Larimer F."/>
            <person name="Land M."/>
            <person name="Hauser L."/>
            <person name="Markowitz V."/>
            <person name="Cheng J.-F."/>
            <person name="Hugenholtz P."/>
            <person name="Woyke T."/>
            <person name="Wu D."/>
            <person name="Spring S."/>
            <person name="Schroeder M."/>
            <person name="Brambilla E."/>
            <person name="Klenk H.-P."/>
            <person name="Eisen J.A."/>
        </authorList>
    </citation>
    <scope>NUCLEOTIDE SEQUENCE [LARGE SCALE GENOMIC DNA]</scope>
    <source>
        <strain evidence="3">ATCC 49306 / DSM 6799 / DCB-1</strain>
    </source>
</reference>
<accession>I4C162</accession>
<dbReference type="EMBL" id="CP003360">
    <property type="protein sequence ID" value="AFM23303.1"/>
    <property type="molecule type" value="Genomic_DNA"/>
</dbReference>
<dbReference type="PANTHER" id="PTHR42103">
    <property type="entry name" value="ALPHA/BETA-HYDROLASES SUPERFAMILY PROTEIN"/>
    <property type="match status" value="1"/>
</dbReference>
<evidence type="ECO:0000313" key="3">
    <source>
        <dbReference type="Proteomes" id="UP000006055"/>
    </source>
</evidence>
<dbReference type="InterPro" id="IPR029058">
    <property type="entry name" value="AB_hydrolase_fold"/>
</dbReference>
<dbReference type="PANTHER" id="PTHR42103:SF2">
    <property type="entry name" value="AB HYDROLASE-1 DOMAIN-CONTAINING PROTEIN"/>
    <property type="match status" value="1"/>
</dbReference>
<dbReference type="Pfam" id="PF02129">
    <property type="entry name" value="Peptidase_S15"/>
    <property type="match status" value="1"/>
</dbReference>
<dbReference type="eggNOG" id="COG2945">
    <property type="taxonomic scope" value="Bacteria"/>
</dbReference>
<keyword evidence="2" id="KW-0378">Hydrolase</keyword>
<dbReference type="GO" id="GO:0016787">
    <property type="term" value="F:hydrolase activity"/>
    <property type="evidence" value="ECO:0007669"/>
    <property type="project" value="UniProtKB-KW"/>
</dbReference>